<dbReference type="OrthoDB" id="3806873at2"/>
<dbReference type="RefSeq" id="WP_093268494.1">
    <property type="nucleotide sequence ID" value="NZ_FNOK01000021.1"/>
</dbReference>
<proteinExistence type="predicted"/>
<reference evidence="3" key="1">
    <citation type="submission" date="2016-10" db="EMBL/GenBank/DDBJ databases">
        <authorList>
            <person name="Varghese N."/>
            <person name="Submissions S."/>
        </authorList>
    </citation>
    <scope>NUCLEOTIDE SEQUENCE [LARGE SCALE GENOMIC DNA]</scope>
    <source>
        <strain evidence="3">CGMCC 4.3530</strain>
    </source>
</reference>
<protein>
    <submittedName>
        <fullName evidence="2">Predicted kinase, aminoglycoside phosphotransferase (APT) family</fullName>
    </submittedName>
</protein>
<organism evidence="2 3">
    <name type="scientific">Saccharopolyspora shandongensis</name>
    <dbReference type="NCBI Taxonomy" id="418495"/>
    <lineage>
        <taxon>Bacteria</taxon>
        <taxon>Bacillati</taxon>
        <taxon>Actinomycetota</taxon>
        <taxon>Actinomycetes</taxon>
        <taxon>Pseudonocardiales</taxon>
        <taxon>Pseudonocardiaceae</taxon>
        <taxon>Saccharopolyspora</taxon>
    </lineage>
</organism>
<evidence type="ECO:0000313" key="3">
    <source>
        <dbReference type="Proteomes" id="UP000199529"/>
    </source>
</evidence>
<feature type="domain" description="Aminoglycoside phosphotransferase" evidence="1">
    <location>
        <begin position="44"/>
        <end position="258"/>
    </location>
</feature>
<dbReference type="CDD" id="cd05154">
    <property type="entry name" value="ACAD10_11_N-like"/>
    <property type="match status" value="1"/>
</dbReference>
<dbReference type="InterPro" id="IPR051678">
    <property type="entry name" value="AGP_Transferase"/>
</dbReference>
<dbReference type="AlphaFoldDB" id="A0A1H3HN81"/>
<evidence type="ECO:0000259" key="1">
    <source>
        <dbReference type="Pfam" id="PF01636"/>
    </source>
</evidence>
<dbReference type="Gene3D" id="3.90.1200.10">
    <property type="match status" value="1"/>
</dbReference>
<keyword evidence="2" id="KW-0808">Transferase</keyword>
<gene>
    <name evidence="2" type="ORF">SAMN05216215_102123</name>
</gene>
<dbReference type="InterPro" id="IPR002575">
    <property type="entry name" value="Aminoglycoside_PTrfase"/>
</dbReference>
<dbReference type="InterPro" id="IPR041726">
    <property type="entry name" value="ACAD10_11_N"/>
</dbReference>
<dbReference type="InterPro" id="IPR011009">
    <property type="entry name" value="Kinase-like_dom_sf"/>
</dbReference>
<dbReference type="STRING" id="418495.SAMN05216215_102123"/>
<accession>A0A1H3HN81</accession>
<dbReference type="Pfam" id="PF01636">
    <property type="entry name" value="APH"/>
    <property type="match status" value="1"/>
</dbReference>
<sequence>MHTRESENPSSSASPPGLDLDRLADWLTRERPGLLAGPLSAGLIEGGKSNLTYDLSDGAQRWIVRRAPLGHVLATAHDMSREYKVADALRGTDVPVPAMIAYCDDAAVLGTDFYVMERIEGVPYRYADQLRALGEARTRAISTELVKTLARLHQVEPESVGLGDFGRPEGFLARQVNRWKKQLDSSRTRDLPLAHELHEALVSSVPVRSPSGIVHGDFRLDNVLVDADDRPAAVIDWEMATLGDPRLDLALMLVYQRRARILAERDSTDPATHDATVAPGYLSEREILELYAAESGGDLQGIGFHLGLACFKLAGISEGIRYRHQRGQTVGAGFEESGSTVPLLLELGLASLKEYS</sequence>
<evidence type="ECO:0000313" key="2">
    <source>
        <dbReference type="EMBL" id="SDY16986.1"/>
    </source>
</evidence>
<dbReference type="Gene3D" id="3.30.200.20">
    <property type="entry name" value="Phosphorylase Kinase, domain 1"/>
    <property type="match status" value="1"/>
</dbReference>
<name>A0A1H3HN81_9PSEU</name>
<dbReference type="Proteomes" id="UP000199529">
    <property type="component" value="Unassembled WGS sequence"/>
</dbReference>
<keyword evidence="3" id="KW-1185">Reference proteome</keyword>
<keyword evidence="2" id="KW-0418">Kinase</keyword>
<dbReference type="PANTHER" id="PTHR21310:SF40">
    <property type="entry name" value="AMINOGLYCOSIDE PHOSPHOTRANSFERASE DOMAIN-CONTAINING PROTEIN-RELATED"/>
    <property type="match status" value="1"/>
</dbReference>
<dbReference type="SUPFAM" id="SSF56112">
    <property type="entry name" value="Protein kinase-like (PK-like)"/>
    <property type="match status" value="1"/>
</dbReference>
<dbReference type="PANTHER" id="PTHR21310">
    <property type="entry name" value="AMINOGLYCOSIDE PHOSPHOTRANSFERASE-RELATED-RELATED"/>
    <property type="match status" value="1"/>
</dbReference>
<dbReference type="GO" id="GO:0016301">
    <property type="term" value="F:kinase activity"/>
    <property type="evidence" value="ECO:0007669"/>
    <property type="project" value="UniProtKB-KW"/>
</dbReference>
<dbReference type="EMBL" id="FNOK01000021">
    <property type="protein sequence ID" value="SDY16986.1"/>
    <property type="molecule type" value="Genomic_DNA"/>
</dbReference>